<dbReference type="EMBL" id="CP010904">
    <property type="protein sequence ID" value="AKJ64122.1"/>
    <property type="molecule type" value="Genomic_DNA"/>
</dbReference>
<gene>
    <name evidence="4" type="ORF">L21SP4_00859</name>
</gene>
<evidence type="ECO:0000256" key="1">
    <source>
        <dbReference type="SAM" id="Phobius"/>
    </source>
</evidence>
<proteinExistence type="predicted"/>
<keyword evidence="2" id="KW-0732">Signal</keyword>
<keyword evidence="1" id="KW-1133">Transmembrane helix</keyword>
<dbReference type="AlphaFoldDB" id="A0A0G3EFB9"/>
<reference evidence="4 5" key="2">
    <citation type="journal article" date="2016" name="ISME J.">
        <title>Characterization of the first cultured representative of Verrucomicrobia subdivision 5 indicates the proposal of a novel phylum.</title>
        <authorList>
            <person name="Spring S."/>
            <person name="Bunk B."/>
            <person name="Sproer C."/>
            <person name="Schumann P."/>
            <person name="Rohde M."/>
            <person name="Tindall B.J."/>
            <person name="Klenk H.P."/>
        </authorList>
    </citation>
    <scope>NUCLEOTIDE SEQUENCE [LARGE SCALE GENOMIC DNA]</scope>
    <source>
        <strain evidence="4 5">L21-Fru-AB</strain>
    </source>
</reference>
<keyword evidence="1" id="KW-0472">Membrane</keyword>
<dbReference type="Pfam" id="PF26514">
    <property type="entry name" value="DUF8173"/>
    <property type="match status" value="1"/>
</dbReference>
<feature type="transmembrane region" description="Helical" evidence="1">
    <location>
        <begin position="275"/>
        <end position="298"/>
    </location>
</feature>
<dbReference type="Proteomes" id="UP000035268">
    <property type="component" value="Chromosome"/>
</dbReference>
<evidence type="ECO:0000313" key="5">
    <source>
        <dbReference type="Proteomes" id="UP000035268"/>
    </source>
</evidence>
<feature type="transmembrane region" description="Helical" evidence="1">
    <location>
        <begin position="236"/>
        <end position="254"/>
    </location>
</feature>
<feature type="chain" id="PRO_5005184093" description="DUF8173 domain-containing protein" evidence="2">
    <location>
        <begin position="37"/>
        <end position="402"/>
    </location>
</feature>
<accession>A0A0G3EFB9</accession>
<keyword evidence="5" id="KW-1185">Reference proteome</keyword>
<feature type="transmembrane region" description="Helical" evidence="1">
    <location>
        <begin position="304"/>
        <end position="330"/>
    </location>
</feature>
<name>A0A0G3EFB9_9BACT</name>
<organism evidence="4 5">
    <name type="scientific">Kiritimatiella glycovorans</name>
    <dbReference type="NCBI Taxonomy" id="1307763"/>
    <lineage>
        <taxon>Bacteria</taxon>
        <taxon>Pseudomonadati</taxon>
        <taxon>Kiritimatiellota</taxon>
        <taxon>Kiritimatiellia</taxon>
        <taxon>Kiritimatiellales</taxon>
        <taxon>Kiritimatiellaceae</taxon>
        <taxon>Kiritimatiella</taxon>
    </lineage>
</organism>
<protein>
    <recommendedName>
        <fullName evidence="3">DUF8173 domain-containing protein</fullName>
    </recommendedName>
</protein>
<dbReference type="STRING" id="1307763.L21SP4_00859"/>
<feature type="signal peptide" evidence="2">
    <location>
        <begin position="1"/>
        <end position="36"/>
    </location>
</feature>
<dbReference type="InterPro" id="IPR058486">
    <property type="entry name" value="DUF8173"/>
</dbReference>
<keyword evidence="1" id="KW-0812">Transmembrane</keyword>
<evidence type="ECO:0000313" key="4">
    <source>
        <dbReference type="EMBL" id="AKJ64122.1"/>
    </source>
</evidence>
<evidence type="ECO:0000256" key="2">
    <source>
        <dbReference type="SAM" id="SignalP"/>
    </source>
</evidence>
<evidence type="ECO:0000259" key="3">
    <source>
        <dbReference type="Pfam" id="PF26514"/>
    </source>
</evidence>
<sequence length="402" mass="43472" precursor="true">MDMTRPTAYEKPFSRSWSRLTALVLAWACTSIAAEAADFRAEEEFRLGPGDVLREETWMSAQRMELRGTAQEDIFLAAAEDITLPGSFDSDVWAAAVTVEAGGVFRDDLRAAARNLISVRGTIGGNALFTGQTIAFEPETEIGGDLFCAGTHVIVKGGTFASARVMAREITLDGDFDGDVRLSGTEIRVRPGTHIRGDLVYSSPRRLRLDERVRIDGELRRAEMRAAADRPWHATLFNRLFFCLAALIVAFPFMRLFPGYAHTSAALFRQHPWRCGLTGTAAMLLLPVVIFFLLISLIGTPLGVVLLGFSAGLAYLGRVVVALVIGSLLLRTNRRAGGGDFATAALGLLALYLLTALPAFAGPLWIAVTAFGFGALLLGLSRRHPPPPPPAHMDDESGQGSR</sequence>
<dbReference type="KEGG" id="vbl:L21SP4_00859"/>
<reference evidence="5" key="1">
    <citation type="submission" date="2015-02" db="EMBL/GenBank/DDBJ databases">
        <title>Description and complete genome sequence of the first cultured representative of the subdivision 5 of the Verrucomicrobia phylum.</title>
        <authorList>
            <person name="Spring S."/>
            <person name="Bunk B."/>
            <person name="Sproer C."/>
            <person name="Klenk H.-P."/>
        </authorList>
    </citation>
    <scope>NUCLEOTIDE SEQUENCE [LARGE SCALE GENOMIC DNA]</scope>
    <source>
        <strain evidence="5">L21-Fru-AB</strain>
    </source>
</reference>
<feature type="domain" description="DUF8173" evidence="3">
    <location>
        <begin position="243"/>
        <end position="376"/>
    </location>
</feature>